<dbReference type="Proteomes" id="UP001057452">
    <property type="component" value="Chromosome 21"/>
</dbReference>
<keyword evidence="2" id="KW-1185">Reference proteome</keyword>
<dbReference type="EMBL" id="CM043805">
    <property type="protein sequence ID" value="KAI4805318.1"/>
    <property type="molecule type" value="Genomic_DNA"/>
</dbReference>
<accession>A0ACB9VXJ7</accession>
<name>A0ACB9VXJ7_CHAAC</name>
<evidence type="ECO:0000313" key="1">
    <source>
        <dbReference type="EMBL" id="KAI4805318.1"/>
    </source>
</evidence>
<proteinExistence type="predicted"/>
<sequence>MDEDGKVSVNTVSTVAYISFKYGTILLLPPDNAWTELSDVHSLQHVTSGTAKVSMPPQCPPVPFSVGKLVHLQHLDSGRQDRVLVLDAEGSTG</sequence>
<comment type="caution">
    <text evidence="1">The sequence shown here is derived from an EMBL/GenBank/DDBJ whole genome shotgun (WGS) entry which is preliminary data.</text>
</comment>
<evidence type="ECO:0000313" key="2">
    <source>
        <dbReference type="Proteomes" id="UP001057452"/>
    </source>
</evidence>
<gene>
    <name evidence="1" type="ORF">KUCAC02_009943</name>
</gene>
<protein>
    <submittedName>
        <fullName evidence="1">Uncharacterized protein</fullName>
    </submittedName>
</protein>
<reference evidence="1" key="1">
    <citation type="submission" date="2022-05" db="EMBL/GenBank/DDBJ databases">
        <title>Chromosome-level genome of Chaenocephalus aceratus.</title>
        <authorList>
            <person name="Park H."/>
        </authorList>
    </citation>
    <scope>NUCLEOTIDE SEQUENCE</scope>
    <source>
        <strain evidence="1">KU_202001</strain>
    </source>
</reference>
<organism evidence="1 2">
    <name type="scientific">Chaenocephalus aceratus</name>
    <name type="common">Blackfin icefish</name>
    <name type="synonym">Chaenichthys aceratus</name>
    <dbReference type="NCBI Taxonomy" id="36190"/>
    <lineage>
        <taxon>Eukaryota</taxon>
        <taxon>Metazoa</taxon>
        <taxon>Chordata</taxon>
        <taxon>Craniata</taxon>
        <taxon>Vertebrata</taxon>
        <taxon>Euteleostomi</taxon>
        <taxon>Actinopterygii</taxon>
        <taxon>Neopterygii</taxon>
        <taxon>Teleostei</taxon>
        <taxon>Neoteleostei</taxon>
        <taxon>Acanthomorphata</taxon>
        <taxon>Eupercaria</taxon>
        <taxon>Perciformes</taxon>
        <taxon>Notothenioidei</taxon>
        <taxon>Channichthyidae</taxon>
        <taxon>Chaenocephalus</taxon>
    </lineage>
</organism>